<gene>
    <name evidence="1" type="ORF">M404DRAFT_510041</name>
</gene>
<accession>A0A0C3MX33</accession>
<keyword evidence="2" id="KW-1185">Reference proteome</keyword>
<dbReference type="EMBL" id="KN832166">
    <property type="protein sequence ID" value="KIN93464.1"/>
    <property type="molecule type" value="Genomic_DNA"/>
</dbReference>
<dbReference type="InParanoid" id="A0A0C3MX33"/>
<reference evidence="1 2" key="1">
    <citation type="submission" date="2014-04" db="EMBL/GenBank/DDBJ databases">
        <authorList>
            <consortium name="DOE Joint Genome Institute"/>
            <person name="Kuo A."/>
            <person name="Kohler A."/>
            <person name="Costa M.D."/>
            <person name="Nagy L.G."/>
            <person name="Floudas D."/>
            <person name="Copeland A."/>
            <person name="Barry K.W."/>
            <person name="Cichocki N."/>
            <person name="Veneault-Fourrey C."/>
            <person name="LaButti K."/>
            <person name="Lindquist E.A."/>
            <person name="Lipzen A."/>
            <person name="Lundell T."/>
            <person name="Morin E."/>
            <person name="Murat C."/>
            <person name="Sun H."/>
            <person name="Tunlid A."/>
            <person name="Henrissat B."/>
            <person name="Grigoriev I.V."/>
            <person name="Hibbett D.S."/>
            <person name="Martin F."/>
            <person name="Nordberg H.P."/>
            <person name="Cantor M.N."/>
            <person name="Hua S.X."/>
        </authorList>
    </citation>
    <scope>NUCLEOTIDE SEQUENCE [LARGE SCALE GENOMIC DNA]</scope>
    <source>
        <strain evidence="1 2">Marx 270</strain>
    </source>
</reference>
<evidence type="ECO:0000313" key="1">
    <source>
        <dbReference type="EMBL" id="KIN93464.1"/>
    </source>
</evidence>
<reference evidence="2" key="2">
    <citation type="submission" date="2015-01" db="EMBL/GenBank/DDBJ databases">
        <title>Evolutionary Origins and Diversification of the Mycorrhizal Mutualists.</title>
        <authorList>
            <consortium name="DOE Joint Genome Institute"/>
            <consortium name="Mycorrhizal Genomics Consortium"/>
            <person name="Kohler A."/>
            <person name="Kuo A."/>
            <person name="Nagy L.G."/>
            <person name="Floudas D."/>
            <person name="Copeland A."/>
            <person name="Barry K.W."/>
            <person name="Cichocki N."/>
            <person name="Veneault-Fourrey C."/>
            <person name="LaButti K."/>
            <person name="Lindquist E.A."/>
            <person name="Lipzen A."/>
            <person name="Lundell T."/>
            <person name="Morin E."/>
            <person name="Murat C."/>
            <person name="Riley R."/>
            <person name="Ohm R."/>
            <person name="Sun H."/>
            <person name="Tunlid A."/>
            <person name="Henrissat B."/>
            <person name="Grigoriev I.V."/>
            <person name="Hibbett D.S."/>
            <person name="Martin F."/>
        </authorList>
    </citation>
    <scope>NUCLEOTIDE SEQUENCE [LARGE SCALE GENOMIC DNA]</scope>
    <source>
        <strain evidence="2">Marx 270</strain>
    </source>
</reference>
<evidence type="ECO:0000313" key="2">
    <source>
        <dbReference type="Proteomes" id="UP000054217"/>
    </source>
</evidence>
<sequence>MMPASKWGWKSVIPLEIVQYCHTITQCVRLMLCCMACRLFPSSGLLLCTASAPHFGWEAGHLCAFGFYCTQGRIGEVINLFDQSTLAW</sequence>
<dbReference type="AlphaFoldDB" id="A0A0C3MX33"/>
<dbReference type="Proteomes" id="UP000054217">
    <property type="component" value="Unassembled WGS sequence"/>
</dbReference>
<protein>
    <submittedName>
        <fullName evidence="1">Uncharacterized protein</fullName>
    </submittedName>
</protein>
<organism evidence="1 2">
    <name type="scientific">Pisolithus tinctorius Marx 270</name>
    <dbReference type="NCBI Taxonomy" id="870435"/>
    <lineage>
        <taxon>Eukaryota</taxon>
        <taxon>Fungi</taxon>
        <taxon>Dikarya</taxon>
        <taxon>Basidiomycota</taxon>
        <taxon>Agaricomycotina</taxon>
        <taxon>Agaricomycetes</taxon>
        <taxon>Agaricomycetidae</taxon>
        <taxon>Boletales</taxon>
        <taxon>Sclerodermatineae</taxon>
        <taxon>Pisolithaceae</taxon>
        <taxon>Pisolithus</taxon>
    </lineage>
</organism>
<proteinExistence type="predicted"/>
<name>A0A0C3MX33_PISTI</name>
<dbReference type="HOGENOM" id="CLU_2469990_0_0_1"/>